<name>A0ABX6T880_9SPHN</name>
<evidence type="ECO:0000313" key="3">
    <source>
        <dbReference type="Proteomes" id="UP000516105"/>
    </source>
</evidence>
<feature type="transmembrane region" description="Helical" evidence="1">
    <location>
        <begin position="59"/>
        <end position="81"/>
    </location>
</feature>
<gene>
    <name evidence="2" type="ORF">H9L14_09270</name>
</gene>
<keyword evidence="1" id="KW-1133">Transmembrane helix</keyword>
<dbReference type="RefSeq" id="WP_187707875.1">
    <property type="nucleotide sequence ID" value="NZ_CP060782.1"/>
</dbReference>
<feature type="transmembrane region" description="Helical" evidence="1">
    <location>
        <begin position="18"/>
        <end position="39"/>
    </location>
</feature>
<organism evidence="2 3">
    <name type="scientific">Sphingomonas sediminicola</name>
    <dbReference type="NCBI Taxonomy" id="386874"/>
    <lineage>
        <taxon>Bacteria</taxon>
        <taxon>Pseudomonadati</taxon>
        <taxon>Pseudomonadota</taxon>
        <taxon>Alphaproteobacteria</taxon>
        <taxon>Sphingomonadales</taxon>
        <taxon>Sphingomonadaceae</taxon>
        <taxon>Sphingomonas</taxon>
    </lineage>
</organism>
<protein>
    <recommendedName>
        <fullName evidence="4">DUF2306 domain-containing protein</fullName>
    </recommendedName>
</protein>
<evidence type="ECO:0000313" key="2">
    <source>
        <dbReference type="EMBL" id="QNP44918.1"/>
    </source>
</evidence>
<keyword evidence="3" id="KW-1185">Reference proteome</keyword>
<dbReference type="EMBL" id="CP060782">
    <property type="protein sequence ID" value="QNP44918.1"/>
    <property type="molecule type" value="Genomic_DNA"/>
</dbReference>
<feature type="transmembrane region" description="Helical" evidence="1">
    <location>
        <begin position="214"/>
        <end position="240"/>
    </location>
</feature>
<feature type="transmembrane region" description="Helical" evidence="1">
    <location>
        <begin position="158"/>
        <end position="177"/>
    </location>
</feature>
<accession>A0ABX6T880</accession>
<feature type="transmembrane region" description="Helical" evidence="1">
    <location>
        <begin position="93"/>
        <end position="114"/>
    </location>
</feature>
<reference evidence="2 3" key="1">
    <citation type="submission" date="2020-08" db="EMBL/GenBank/DDBJ databases">
        <title>Genome sequence of Sphingomonas sediminicola KACC 15039T.</title>
        <authorList>
            <person name="Hyun D.-W."/>
            <person name="Bae J.-W."/>
        </authorList>
    </citation>
    <scope>NUCLEOTIDE SEQUENCE [LARGE SCALE GENOMIC DNA]</scope>
    <source>
        <strain evidence="2 3">KACC 15039</strain>
    </source>
</reference>
<evidence type="ECO:0000256" key="1">
    <source>
        <dbReference type="SAM" id="Phobius"/>
    </source>
</evidence>
<proteinExistence type="predicted"/>
<dbReference type="Proteomes" id="UP000516105">
    <property type="component" value="Chromosome"/>
</dbReference>
<feature type="transmembrane region" description="Helical" evidence="1">
    <location>
        <begin position="126"/>
        <end position="146"/>
    </location>
</feature>
<keyword evidence="1" id="KW-0472">Membrane</keyword>
<evidence type="ECO:0008006" key="4">
    <source>
        <dbReference type="Google" id="ProtNLM"/>
    </source>
</evidence>
<keyword evidence="1" id="KW-0812">Transmembrane</keyword>
<sequence length="249" mass="27696">MASVASPAVDIQTRERRFYCRMAIMLVVLMFLGFAPSFYLRGIVPEYPRPNPTLPVSVILHGLLFTLWMFVFVAQTQLVAAGRRDIHMKLGKASMFLAITMVPFMYLIGVWQVARHNVPPFTTPLDWTSLPLFALPAFVILVWQGWKRRREAQWHKRLMLGAAMVVVLGPGFGRLPLAPPSKPAFAAQMIASLLFFVPLFIWDKRSLGHTHPATKVAFGVYALSMLIPVALIVSGTWAPIAAQLPGVGS</sequence>
<feature type="transmembrane region" description="Helical" evidence="1">
    <location>
        <begin position="183"/>
        <end position="202"/>
    </location>
</feature>